<evidence type="ECO:0000259" key="5">
    <source>
        <dbReference type="Pfam" id="PF00389"/>
    </source>
</evidence>
<dbReference type="EMBL" id="FYDG01000001">
    <property type="protein sequence ID" value="SNB59471.1"/>
    <property type="molecule type" value="Genomic_DNA"/>
</dbReference>
<dbReference type="CDD" id="cd12162">
    <property type="entry name" value="2-Hacid_dh_4"/>
    <property type="match status" value="1"/>
</dbReference>
<evidence type="ECO:0000313" key="7">
    <source>
        <dbReference type="EMBL" id="SNB59471.1"/>
    </source>
</evidence>
<protein>
    <submittedName>
        <fullName evidence="7">Glycerate dehydrogenase</fullName>
    </submittedName>
</protein>
<dbReference type="SUPFAM" id="SSF52283">
    <property type="entry name" value="Formate/glycerate dehydrogenase catalytic domain-like"/>
    <property type="match status" value="1"/>
</dbReference>
<accession>A0A212QJ69</accession>
<keyword evidence="2 4" id="KW-0560">Oxidoreductase</keyword>
<dbReference type="InterPro" id="IPR036291">
    <property type="entry name" value="NAD(P)-bd_dom_sf"/>
</dbReference>
<dbReference type="GO" id="GO:0051287">
    <property type="term" value="F:NAD binding"/>
    <property type="evidence" value="ECO:0007669"/>
    <property type="project" value="InterPro"/>
</dbReference>
<feature type="domain" description="D-isomer specific 2-hydroxyacid dehydrogenase catalytic" evidence="5">
    <location>
        <begin position="32"/>
        <end position="315"/>
    </location>
</feature>
<evidence type="ECO:0000256" key="4">
    <source>
        <dbReference type="RuleBase" id="RU003719"/>
    </source>
</evidence>
<evidence type="ECO:0000313" key="8">
    <source>
        <dbReference type="Proteomes" id="UP000198418"/>
    </source>
</evidence>
<dbReference type="InterPro" id="IPR006140">
    <property type="entry name" value="D-isomer_DH_NAD-bd"/>
</dbReference>
<keyword evidence="8" id="KW-1185">Reference proteome</keyword>
<evidence type="ECO:0000256" key="1">
    <source>
        <dbReference type="ARBA" id="ARBA00005854"/>
    </source>
</evidence>
<dbReference type="OrthoDB" id="9793626at2"/>
<dbReference type="PANTHER" id="PTHR43761:SF1">
    <property type="entry name" value="D-ISOMER SPECIFIC 2-HYDROXYACID DEHYDROGENASE CATALYTIC DOMAIN-CONTAINING PROTEIN-RELATED"/>
    <property type="match status" value="1"/>
</dbReference>
<proteinExistence type="inferred from homology"/>
<sequence>MQRIVFLDADTFAPGVEPPQPRFPHQWVNYPATAPDQVAARAVDADILIVNKVRIGARELAALPKLKLVALTATGFDNVDVAAARAKGVAVTNIRGYSVNAVPEHAFAMILALSRSIFAYAEAVRAGRWQAGGQFCFHDFPIFDLSGKRLGLIGSGSLGARVAELGRVFGMDVVFAGRKNASAPGAGRVGFDELLATSDVISLHCPLNAETENLLSDREFALMTRKPLLINTARGGIVDEEALERALDARLVSGVGIDVTRPEPPPADSAIMRLARRANVLVTPHVGWASLETQRVLMDQLGAALESFVDGGRMNRLD</sequence>
<dbReference type="InterPro" id="IPR050418">
    <property type="entry name" value="D-iso_2-hydroxyacid_DH_PdxB"/>
</dbReference>
<gene>
    <name evidence="7" type="ORF">SAMN06265338_101619</name>
</gene>
<keyword evidence="3" id="KW-0520">NAD</keyword>
<dbReference type="Pfam" id="PF02826">
    <property type="entry name" value="2-Hacid_dh_C"/>
    <property type="match status" value="1"/>
</dbReference>
<evidence type="ECO:0000259" key="6">
    <source>
        <dbReference type="Pfam" id="PF02826"/>
    </source>
</evidence>
<reference evidence="8" key="1">
    <citation type="submission" date="2017-06" db="EMBL/GenBank/DDBJ databases">
        <authorList>
            <person name="Varghese N."/>
            <person name="Submissions S."/>
        </authorList>
    </citation>
    <scope>NUCLEOTIDE SEQUENCE [LARGE SCALE GENOMIC DNA]</scope>
    <source>
        <strain evidence="8">DSM 137</strain>
    </source>
</reference>
<dbReference type="Pfam" id="PF00389">
    <property type="entry name" value="2-Hacid_dh"/>
    <property type="match status" value="1"/>
</dbReference>
<comment type="similarity">
    <text evidence="1 4">Belongs to the D-isomer specific 2-hydroxyacid dehydrogenase family.</text>
</comment>
<dbReference type="SUPFAM" id="SSF51735">
    <property type="entry name" value="NAD(P)-binding Rossmann-fold domains"/>
    <property type="match status" value="1"/>
</dbReference>
<name>A0A212QJ69_RHOAC</name>
<dbReference type="InterPro" id="IPR029753">
    <property type="entry name" value="D-isomer_DH_CS"/>
</dbReference>
<dbReference type="PANTHER" id="PTHR43761">
    <property type="entry name" value="D-ISOMER SPECIFIC 2-HYDROXYACID DEHYDROGENASE FAMILY PROTEIN (AFU_ORTHOLOGUE AFUA_1G13630)"/>
    <property type="match status" value="1"/>
</dbReference>
<dbReference type="Proteomes" id="UP000198418">
    <property type="component" value="Unassembled WGS sequence"/>
</dbReference>
<evidence type="ECO:0000256" key="3">
    <source>
        <dbReference type="ARBA" id="ARBA00023027"/>
    </source>
</evidence>
<evidence type="ECO:0000256" key="2">
    <source>
        <dbReference type="ARBA" id="ARBA00023002"/>
    </source>
</evidence>
<dbReference type="RefSeq" id="WP_088519070.1">
    <property type="nucleotide sequence ID" value="NZ_FYDG01000001.1"/>
</dbReference>
<dbReference type="AlphaFoldDB" id="A0A212QJ69"/>
<organism evidence="7 8">
    <name type="scientific">Rhodoblastus acidophilus</name>
    <name type="common">Rhodopseudomonas acidophila</name>
    <dbReference type="NCBI Taxonomy" id="1074"/>
    <lineage>
        <taxon>Bacteria</taxon>
        <taxon>Pseudomonadati</taxon>
        <taxon>Pseudomonadota</taxon>
        <taxon>Alphaproteobacteria</taxon>
        <taxon>Hyphomicrobiales</taxon>
        <taxon>Rhodoblastaceae</taxon>
        <taxon>Rhodoblastus</taxon>
    </lineage>
</organism>
<dbReference type="GO" id="GO:0016616">
    <property type="term" value="F:oxidoreductase activity, acting on the CH-OH group of donors, NAD or NADP as acceptor"/>
    <property type="evidence" value="ECO:0007669"/>
    <property type="project" value="InterPro"/>
</dbReference>
<feature type="domain" description="D-isomer specific 2-hydroxyacid dehydrogenase NAD-binding" evidence="6">
    <location>
        <begin position="107"/>
        <end position="287"/>
    </location>
</feature>
<dbReference type="Gene3D" id="3.40.50.720">
    <property type="entry name" value="NAD(P)-binding Rossmann-like Domain"/>
    <property type="match status" value="2"/>
</dbReference>
<dbReference type="PROSITE" id="PS00670">
    <property type="entry name" value="D_2_HYDROXYACID_DH_2"/>
    <property type="match status" value="1"/>
</dbReference>
<dbReference type="InterPro" id="IPR006139">
    <property type="entry name" value="D-isomer_2_OHA_DH_cat_dom"/>
</dbReference>